<dbReference type="STRING" id="67003.A0A1X0NQG7"/>
<evidence type="ECO:0000313" key="1">
    <source>
        <dbReference type="EMBL" id="ORC86955.1"/>
    </source>
</evidence>
<evidence type="ECO:0008006" key="3">
    <source>
        <dbReference type="Google" id="ProtNLM"/>
    </source>
</evidence>
<dbReference type="Proteomes" id="UP000192257">
    <property type="component" value="Unassembled WGS sequence"/>
</dbReference>
<name>A0A1X0NQG7_9TRYP</name>
<organism evidence="1 2">
    <name type="scientific">Trypanosoma theileri</name>
    <dbReference type="NCBI Taxonomy" id="67003"/>
    <lineage>
        <taxon>Eukaryota</taxon>
        <taxon>Discoba</taxon>
        <taxon>Euglenozoa</taxon>
        <taxon>Kinetoplastea</taxon>
        <taxon>Metakinetoplastina</taxon>
        <taxon>Trypanosomatida</taxon>
        <taxon>Trypanosomatidae</taxon>
        <taxon>Trypanosoma</taxon>
    </lineage>
</organism>
<feature type="non-terminal residue" evidence="1">
    <location>
        <position position="1"/>
    </location>
</feature>
<protein>
    <recommendedName>
        <fullName evidence="3">Nucleoporin</fullName>
    </recommendedName>
</protein>
<dbReference type="OrthoDB" id="10672562at2759"/>
<dbReference type="RefSeq" id="XP_028881021.1">
    <property type="nucleotide sequence ID" value="XM_029027517.1"/>
</dbReference>
<keyword evidence="2" id="KW-1185">Reference proteome</keyword>
<proteinExistence type="predicted"/>
<dbReference type="PANTHER" id="PTHR36494:SF2">
    <property type="match status" value="1"/>
</dbReference>
<dbReference type="AlphaFoldDB" id="A0A1X0NQG7"/>
<dbReference type="EMBL" id="NBCO01000024">
    <property type="protein sequence ID" value="ORC86955.1"/>
    <property type="molecule type" value="Genomic_DNA"/>
</dbReference>
<dbReference type="PANTHER" id="PTHR36494">
    <property type="match status" value="1"/>
</dbReference>
<reference evidence="1 2" key="1">
    <citation type="submission" date="2017-03" db="EMBL/GenBank/DDBJ databases">
        <title>An alternative strategy for trypanosome survival in the mammalian bloodstream revealed through genome and transcriptome analysis of the ubiquitous bovine parasite Trypanosoma (Megatrypanum) theileri.</title>
        <authorList>
            <person name="Kelly S."/>
            <person name="Ivens A."/>
            <person name="Mott A."/>
            <person name="O'Neill E."/>
            <person name="Emms D."/>
            <person name="Macleod O."/>
            <person name="Voorheis P."/>
            <person name="Matthews J."/>
            <person name="Matthews K."/>
            <person name="Carrington M."/>
        </authorList>
    </citation>
    <scope>NUCLEOTIDE SEQUENCE [LARGE SCALE GENOMIC DNA]</scope>
    <source>
        <strain evidence="1">Edinburgh</strain>
    </source>
</reference>
<gene>
    <name evidence="1" type="ORF">TM35_000241050</name>
</gene>
<comment type="caution">
    <text evidence="1">The sequence shown here is derived from an EMBL/GenBank/DDBJ whole genome shotgun (WGS) entry which is preliminary data.</text>
</comment>
<dbReference type="VEuPathDB" id="TriTrypDB:TM35_000241050"/>
<evidence type="ECO:0000313" key="2">
    <source>
        <dbReference type="Proteomes" id="UP000192257"/>
    </source>
</evidence>
<accession>A0A1X0NQG7</accession>
<sequence length="290" mass="30244">PPKSVFGAPATADTNAPAAPMFKSVFGAPATADAKAPAAEPPKSVFGAPATADAKAPAATPFKSVFGAPATADAKAPVATPFKSVFGAPATADTKAPAAAPPKSVFGAPLTDNIRGEVCSSVSGDDGLSGALCNHGSGISVFVPPVIPSMDDVDDVVSSLVCNIRKEIPSLFKIPMVPLNDDTDGFFDNGSKGDENNALDVVKSTESVYDVTTVVSTFQHMLETFRTELISDLKKEFQLVLPPCKEGECDNRTMSLTMRNNARNKTTCGDDAGRLYAMRAHLANAFRKQY</sequence>
<dbReference type="GeneID" id="39987297"/>